<dbReference type="Proteomes" id="UP001239213">
    <property type="component" value="Unassembled WGS sequence"/>
</dbReference>
<feature type="region of interest" description="Disordered" evidence="2">
    <location>
        <begin position="93"/>
        <end position="134"/>
    </location>
</feature>
<reference evidence="3" key="1">
    <citation type="submission" date="2016-11" db="EMBL/GenBank/DDBJ databases">
        <title>The genome sequence of Colletotrichum cuscutae.</title>
        <authorList>
            <person name="Baroncelli R."/>
        </authorList>
    </citation>
    <scope>NUCLEOTIDE SEQUENCE</scope>
    <source>
        <strain evidence="3">IMI 304802</strain>
    </source>
</reference>
<keyword evidence="4" id="KW-1185">Reference proteome</keyword>
<evidence type="ECO:0000313" key="3">
    <source>
        <dbReference type="EMBL" id="KAK1451077.1"/>
    </source>
</evidence>
<accession>A0AAI9XK89</accession>
<feature type="region of interest" description="Disordered" evidence="2">
    <location>
        <begin position="266"/>
        <end position="290"/>
    </location>
</feature>
<feature type="coiled-coil region" evidence="1">
    <location>
        <begin position="182"/>
        <end position="216"/>
    </location>
</feature>
<evidence type="ECO:0000313" key="4">
    <source>
        <dbReference type="Proteomes" id="UP001239213"/>
    </source>
</evidence>
<comment type="caution">
    <text evidence="3">The sequence shown here is derived from an EMBL/GenBank/DDBJ whole genome shotgun (WGS) entry which is preliminary data.</text>
</comment>
<proteinExistence type="predicted"/>
<feature type="compositionally biased region" description="Polar residues" evidence="2">
    <location>
        <begin position="266"/>
        <end position="280"/>
    </location>
</feature>
<organism evidence="3 4">
    <name type="scientific">Colletotrichum cuscutae</name>
    <dbReference type="NCBI Taxonomy" id="1209917"/>
    <lineage>
        <taxon>Eukaryota</taxon>
        <taxon>Fungi</taxon>
        <taxon>Dikarya</taxon>
        <taxon>Ascomycota</taxon>
        <taxon>Pezizomycotina</taxon>
        <taxon>Sordariomycetes</taxon>
        <taxon>Hypocreomycetidae</taxon>
        <taxon>Glomerellales</taxon>
        <taxon>Glomerellaceae</taxon>
        <taxon>Colletotrichum</taxon>
        <taxon>Colletotrichum acutatum species complex</taxon>
    </lineage>
</organism>
<evidence type="ECO:0000256" key="2">
    <source>
        <dbReference type="SAM" id="MobiDB-lite"/>
    </source>
</evidence>
<sequence length="611" mass="68494">MWVKSKKMNPREGLHLLQLSDLFPHRYISRTLSISNNRGWVIQNRLSNLLRTPAGDDIEAKFFWANKILNVRAKERNVVRLALPTAWRPNARPDVMDLEPDSTSGERRGPTITKSTKPIHKSPTNSGRRTTTTRAATLAKERAKPIKDDDIGLLLTTGKQIKELHAAIKIMFEAWKKSETWNKNVEAELRVVTSALQTVESELQSVKGELQAMRERVGDESAKTNENLEAILLVAATRNSPSVSYSDVARSGLGEQGRDSQVATLGNATLPSRSDPLQRSAQRRSDPGYGSWRCRAITVNPRNTDRTRITCRDDAEHKLVKQMAEKSFDELYPMKVDNLKRTEVLDEKGNVGAEAAKARSLENETTVTKISWPSEKDMPKAYGSMTDLRRTGRLAQRITEGWYSEILGKGFSGGSENIIWAWTLPLGYRVVSIGRNIAYERRYRTVKPIRTANSNVLVINIYLNATQINHSFVTELCIHIPTHKPGRSMHSDTNEMIPLDLGQSSKTSYGAVTDIKEILERNDLLRFDEIVLIPCFQNFSGPVCPGSELIFGNRKIDCTGFSFAIGVSKIWSPSGSRSNKHGKTDLPQRTAAFSHSVQIAVSRGWVVTMLR</sequence>
<name>A0AAI9XK89_9PEZI</name>
<dbReference type="AlphaFoldDB" id="A0AAI9XK89"/>
<protein>
    <submittedName>
        <fullName evidence="3">Uncharacterized protein</fullName>
    </submittedName>
</protein>
<keyword evidence="1" id="KW-0175">Coiled coil</keyword>
<feature type="compositionally biased region" description="Polar residues" evidence="2">
    <location>
        <begin position="112"/>
        <end position="127"/>
    </location>
</feature>
<dbReference type="EMBL" id="MPDP01000301">
    <property type="protein sequence ID" value="KAK1451077.1"/>
    <property type="molecule type" value="Genomic_DNA"/>
</dbReference>
<gene>
    <name evidence="3" type="ORF">CCUS01_11255</name>
</gene>
<evidence type="ECO:0000256" key="1">
    <source>
        <dbReference type="SAM" id="Coils"/>
    </source>
</evidence>